<evidence type="ECO:0000313" key="1">
    <source>
        <dbReference type="EMBL" id="VFJ53016.1"/>
    </source>
</evidence>
<protein>
    <recommendedName>
        <fullName evidence="4">DUF2442 domain-containing protein</fullName>
    </recommendedName>
</protein>
<dbReference type="Gene3D" id="3.30.2020.10">
    <property type="entry name" value="NE0471-like N-terminal domain"/>
    <property type="match status" value="1"/>
</dbReference>
<accession>A0A450T7Z5</accession>
<dbReference type="InterPro" id="IPR036782">
    <property type="entry name" value="NE0471-like_N"/>
</dbReference>
<gene>
    <name evidence="1" type="ORF">BECKDK2373B_GA0170837_104024</name>
    <name evidence="2" type="ORF">BECKDK2373B_GA0170837_11065</name>
    <name evidence="3" type="ORF">BECKDK2373C_GA0170839_11017</name>
</gene>
<dbReference type="EMBL" id="CAADEX010000106">
    <property type="protein sequence ID" value="VFJ62028.1"/>
    <property type="molecule type" value="Genomic_DNA"/>
</dbReference>
<reference evidence="3" key="1">
    <citation type="submission" date="2019-02" db="EMBL/GenBank/DDBJ databases">
        <authorList>
            <person name="Gruber-Vodicka R. H."/>
            <person name="Seah K. B. B."/>
        </authorList>
    </citation>
    <scope>NUCLEOTIDE SEQUENCE</scope>
    <source>
        <strain evidence="3">BECK_DK161</strain>
        <strain evidence="1">BECK_DK47</strain>
    </source>
</reference>
<dbReference type="InterPro" id="IPR018841">
    <property type="entry name" value="DUF2442"/>
</dbReference>
<organism evidence="3">
    <name type="scientific">Candidatus Kentrum sp. DK</name>
    <dbReference type="NCBI Taxonomy" id="2126562"/>
    <lineage>
        <taxon>Bacteria</taxon>
        <taxon>Pseudomonadati</taxon>
        <taxon>Pseudomonadota</taxon>
        <taxon>Gammaproteobacteria</taxon>
        <taxon>Candidatus Kentrum</taxon>
    </lineage>
</organism>
<evidence type="ECO:0000313" key="3">
    <source>
        <dbReference type="EMBL" id="VFJ62869.1"/>
    </source>
</evidence>
<name>A0A450T7Z5_9GAMM</name>
<dbReference type="EMBL" id="CAADEX010000040">
    <property type="protein sequence ID" value="VFJ53016.1"/>
    <property type="molecule type" value="Genomic_DNA"/>
</dbReference>
<dbReference type="AlphaFoldDB" id="A0A450T7Z5"/>
<sequence>MEHAICKVVDFRIVDTYSVDVSFGDGITRRIDLEPVLEGALYRPLREAAMFRRAFIDPEIGTLAWPNGADFDPATLHDWPKAAEGFIAMARGWKQAENECFKRPAPEADRERALTRAPSG</sequence>
<dbReference type="SUPFAM" id="SSF143880">
    <property type="entry name" value="NE0471 N-terminal domain-like"/>
    <property type="match status" value="1"/>
</dbReference>
<evidence type="ECO:0008006" key="4">
    <source>
        <dbReference type="Google" id="ProtNLM"/>
    </source>
</evidence>
<dbReference type="Pfam" id="PF10387">
    <property type="entry name" value="DUF2442"/>
    <property type="match status" value="1"/>
</dbReference>
<proteinExistence type="predicted"/>
<dbReference type="EMBL" id="CAADEY010000101">
    <property type="protein sequence ID" value="VFJ62869.1"/>
    <property type="molecule type" value="Genomic_DNA"/>
</dbReference>
<evidence type="ECO:0000313" key="2">
    <source>
        <dbReference type="EMBL" id="VFJ62028.1"/>
    </source>
</evidence>